<name>A0A8J2BKJ4_9BACT</name>
<keyword evidence="2" id="KW-1185">Reference proteome</keyword>
<organism evidence="1 2">
    <name type="scientific">Candidatus Methylacidithermus pantelleriae</name>
    <dbReference type="NCBI Taxonomy" id="2744239"/>
    <lineage>
        <taxon>Bacteria</taxon>
        <taxon>Pseudomonadati</taxon>
        <taxon>Verrucomicrobiota</taxon>
        <taxon>Methylacidiphilae</taxon>
        <taxon>Methylacidiphilales</taxon>
        <taxon>Methylacidiphilaceae</taxon>
        <taxon>Candidatus Methylacidithermus</taxon>
    </lineage>
</organism>
<dbReference type="Proteomes" id="UP000663859">
    <property type="component" value="Unassembled WGS sequence"/>
</dbReference>
<evidence type="ECO:0000313" key="2">
    <source>
        <dbReference type="Proteomes" id="UP000663859"/>
    </source>
</evidence>
<protein>
    <submittedName>
        <fullName evidence="1">Cadherin-4</fullName>
    </submittedName>
</protein>
<comment type="caution">
    <text evidence="1">The sequence shown here is derived from an EMBL/GenBank/DDBJ whole genome shotgun (WGS) entry which is preliminary data.</text>
</comment>
<gene>
    <name evidence="1" type="ORF">MPNT_50151</name>
</gene>
<evidence type="ECO:0000313" key="1">
    <source>
        <dbReference type="EMBL" id="CAF0702667.1"/>
    </source>
</evidence>
<accession>A0A8J2BKJ4</accession>
<reference evidence="1" key="1">
    <citation type="submission" date="2021-02" db="EMBL/GenBank/DDBJ databases">
        <authorList>
            <person name="Cremers G."/>
            <person name="Picone N."/>
        </authorList>
    </citation>
    <scope>NUCLEOTIDE SEQUENCE</scope>
    <source>
        <strain evidence="1">PQ17</strain>
    </source>
</reference>
<dbReference type="EMBL" id="CAJNOB010000045">
    <property type="protein sequence ID" value="CAF0702667.1"/>
    <property type="molecule type" value="Genomic_DNA"/>
</dbReference>
<proteinExistence type="predicted"/>
<dbReference type="AlphaFoldDB" id="A0A8J2BKJ4"/>
<sequence>MDPYLKIALGLLAISVAPKLSLPQLLHGFHQAVAGTRLA</sequence>